<keyword evidence="2" id="KW-1185">Reference proteome</keyword>
<evidence type="ECO:0000313" key="1">
    <source>
        <dbReference type="EMBL" id="GFY49214.1"/>
    </source>
</evidence>
<dbReference type="Proteomes" id="UP000886998">
    <property type="component" value="Unassembled WGS sequence"/>
</dbReference>
<dbReference type="EMBL" id="BMAV01006876">
    <property type="protein sequence ID" value="GFY49214.1"/>
    <property type="molecule type" value="Genomic_DNA"/>
</dbReference>
<reference evidence="1" key="1">
    <citation type="submission" date="2020-08" db="EMBL/GenBank/DDBJ databases">
        <title>Multicomponent nature underlies the extraordinary mechanical properties of spider dragline silk.</title>
        <authorList>
            <person name="Kono N."/>
            <person name="Nakamura H."/>
            <person name="Mori M."/>
            <person name="Yoshida Y."/>
            <person name="Ohtoshi R."/>
            <person name="Malay A.D."/>
            <person name="Moran D.A.P."/>
            <person name="Tomita M."/>
            <person name="Numata K."/>
            <person name="Arakawa K."/>
        </authorList>
    </citation>
    <scope>NUCLEOTIDE SEQUENCE</scope>
</reference>
<name>A0A8X6XAZ8_9ARAC</name>
<accession>A0A8X6XAZ8</accession>
<proteinExistence type="predicted"/>
<organism evidence="1 2">
    <name type="scientific">Trichonephila inaurata madagascariensis</name>
    <dbReference type="NCBI Taxonomy" id="2747483"/>
    <lineage>
        <taxon>Eukaryota</taxon>
        <taxon>Metazoa</taxon>
        <taxon>Ecdysozoa</taxon>
        <taxon>Arthropoda</taxon>
        <taxon>Chelicerata</taxon>
        <taxon>Arachnida</taxon>
        <taxon>Araneae</taxon>
        <taxon>Araneomorphae</taxon>
        <taxon>Entelegynae</taxon>
        <taxon>Araneoidea</taxon>
        <taxon>Nephilidae</taxon>
        <taxon>Trichonephila</taxon>
        <taxon>Trichonephila inaurata</taxon>
    </lineage>
</organism>
<comment type="caution">
    <text evidence="1">The sequence shown here is derived from an EMBL/GenBank/DDBJ whole genome shotgun (WGS) entry which is preliminary data.</text>
</comment>
<gene>
    <name evidence="1" type="ORF">TNIN_276441</name>
</gene>
<dbReference type="AlphaFoldDB" id="A0A8X6XAZ8"/>
<sequence>MTASRTAAFMESSLIVFKTFQNPELWRSNFAGSGGKFMSPPNIREDAPPFPMALIPYVNLRPEKQRTGAIQRLQELHYSKRVITAAGDEGKPVALRGSSDSF</sequence>
<protein>
    <submittedName>
        <fullName evidence="1">Uncharacterized protein</fullName>
    </submittedName>
</protein>
<evidence type="ECO:0000313" key="2">
    <source>
        <dbReference type="Proteomes" id="UP000886998"/>
    </source>
</evidence>